<protein>
    <submittedName>
        <fullName evidence="2">Uncharacterized protein</fullName>
    </submittedName>
</protein>
<proteinExistence type="predicted"/>
<comment type="caution">
    <text evidence="2">The sequence shown here is derived from an EMBL/GenBank/DDBJ whole genome shotgun (WGS) entry which is preliminary data.</text>
</comment>
<name>S4NA14_GEOKU</name>
<gene>
    <name evidence="2" type="ORF">GBL_2515</name>
</gene>
<feature type="region of interest" description="Disordered" evidence="1">
    <location>
        <begin position="1"/>
        <end position="25"/>
    </location>
</feature>
<dbReference type="Proteomes" id="UP000016424">
    <property type="component" value="Unassembled WGS sequence"/>
</dbReference>
<accession>S4NA14</accession>
<evidence type="ECO:0000313" key="3">
    <source>
        <dbReference type="Proteomes" id="UP000016424"/>
    </source>
</evidence>
<evidence type="ECO:0000256" key="1">
    <source>
        <dbReference type="SAM" id="MobiDB-lite"/>
    </source>
</evidence>
<dbReference type="EMBL" id="BASG01000027">
    <property type="protein sequence ID" value="GAD14298.1"/>
    <property type="molecule type" value="Genomic_DNA"/>
</dbReference>
<feature type="compositionally biased region" description="Pro residues" evidence="1">
    <location>
        <begin position="1"/>
        <end position="12"/>
    </location>
</feature>
<organism evidence="2 3">
    <name type="scientific">Geobacillus kaustophilus GBlys</name>
    <dbReference type="NCBI Taxonomy" id="1337888"/>
    <lineage>
        <taxon>Bacteria</taxon>
        <taxon>Bacillati</taxon>
        <taxon>Bacillota</taxon>
        <taxon>Bacilli</taxon>
        <taxon>Bacillales</taxon>
        <taxon>Anoxybacillaceae</taxon>
        <taxon>Geobacillus</taxon>
        <taxon>Geobacillus thermoleovorans group</taxon>
    </lineage>
</organism>
<sequence length="378" mass="43203">MLLPPSLSPPDPVDSGCHRPQKRPKPLVFPAAAGFHPMRKPAHHALGVAHRTHAGRLHPLLRQPLPIVPDASRHRLDPADHGSHLLLFRFVLQRADRAVQLHEKPRFVLFHQLLPHVPPTRMAQEALAQLPRHMKSIQLKAGPLPKILPAGRDPRRRVAVDDQKVPARIIGIFLHQPLFKPFPHVSRPFMEVVAPVHELELRTVSFPSLVNRQDFLFFRSFPFPLAGNEQPIRLDKQHSAVPLGNRVVQRDRGLQHQLANRLVAHDRIPHDRLECASCFAVGRALHGQLDRRFLEARADRLRSIKAQFGIQQEGIRPRLPIIVVVPSKRHFSKQRLDRSRPFVFQLIPALVPRFRQLLIDLLQKGRQQDSEHLLKSSD</sequence>
<reference evidence="3" key="1">
    <citation type="journal article" date="2013" name="Genome">
        <title>Draft Genome Sequence of Geobacillus kaustophilus GBlys, a Lysogenic Strain with Bacteriophage phiOH2.</title>
        <authorList>
            <person name="Doi K."/>
            <person name="Mori K."/>
            <person name="Martono H."/>
            <person name="Nagayoshi Y."/>
            <person name="Fujino Y."/>
            <person name="Tashiro K."/>
            <person name="Kuhara S."/>
            <person name="Ohshima T."/>
        </authorList>
    </citation>
    <scope>NUCLEOTIDE SEQUENCE [LARGE SCALE GENOMIC DNA]</scope>
    <source>
        <strain evidence="3">GBlys</strain>
    </source>
</reference>
<dbReference type="AlphaFoldDB" id="S4NA14"/>
<evidence type="ECO:0000313" key="2">
    <source>
        <dbReference type="EMBL" id="GAD14298.1"/>
    </source>
</evidence>